<dbReference type="OrthoDB" id="1305421at2759"/>
<dbReference type="InterPro" id="IPR043502">
    <property type="entry name" value="DNA/RNA_pol_sf"/>
</dbReference>
<dbReference type="RefSeq" id="XP_009793629.1">
    <property type="nucleotide sequence ID" value="XM_009795327.1"/>
</dbReference>
<keyword evidence="1" id="KW-0812">Transmembrane</keyword>
<keyword evidence="3" id="KW-1185">Reference proteome</keyword>
<feature type="domain" description="Reverse transcriptase" evidence="2">
    <location>
        <begin position="1"/>
        <end position="177"/>
    </location>
</feature>
<evidence type="ECO:0000313" key="4">
    <source>
        <dbReference type="RefSeq" id="XP_009793629.1"/>
    </source>
</evidence>
<evidence type="ECO:0000259" key="2">
    <source>
        <dbReference type="PROSITE" id="PS50878"/>
    </source>
</evidence>
<proteinExistence type="predicted"/>
<dbReference type="PANTHER" id="PTHR33116">
    <property type="entry name" value="REVERSE TRANSCRIPTASE ZINC-BINDING DOMAIN-CONTAINING PROTEIN-RELATED-RELATED"/>
    <property type="match status" value="1"/>
</dbReference>
<sequence>MQKTYDSVEWRYIEQVLRTLNFPEIFVRWIMVCISTVTYSVFINGRPKNSFEAKKGLRQGDPLSPFLFVLAIEYLSRSLKTLKEDKKFKYQPRCAKFNLVQLGFADDLLLFCRGEVQSVQILHQHFQKFSAASGLVANPNKSSIYFGGVNQAIQKSIMEVLWFNKGELSFRYLGVPLSTKRLSAIQCEPLIEKMLHRIQNWTTKYLAYAGDAEPTKKALISWERLCSPKAAGGLNFIDVELWNKAVICKLIWNICTTKEKLWVHWVHTYYVKDQAVWNVKPKNASWAIQKIFQAKKYFTRAGMTEHDVQLMTKCSIKGIYRSLQGLCQKVTWRKLVCNNQGQPKWIFILRLALQQRLATKDRLIRWGIDMDKTCLLCNKENETMQHIFFKCEITGKVWDGLLRWQGIQRSHKNWQDEIAWMEKMAKGKSARPAICRIILAAAIYHCWQERNFVTFQKKRRTTIALTKLIIQEVHVRAARFPYLDKINYDIPGFVGMFGSGLEGLERGNCRCKAAEAKEGYLVRLRKTWAEDAGSVSQTQQIDCVCGFAWQKTPARGRGRYLDSRCLYTRIGGTRTPDTGGTTSPAVAPAQDYMVSVMPDDEQCRLEMFGRLQTLTFSGADDDTVQLDGGLTYDVEPMAILGRQVRKLGSKDIASVKIRLSLYDVIGSIGMFGCGLASYRVRGRRSEGGVTGAAKEDLGRGRMCYGIPAPAVVVEADPRAQDCQMDRRYGIAGQKNTSSSFCLSFSIFELRSLEESPKFGLDTYLVGALTLLPAPRVQIQAMPVIVAVAN</sequence>
<name>A0A1U7Y303_NICSY</name>
<keyword evidence="1" id="KW-1133">Transmembrane helix</keyword>
<keyword evidence="1" id="KW-0472">Membrane</keyword>
<organism evidence="3 4">
    <name type="scientific">Nicotiana sylvestris</name>
    <name type="common">Wood tobacco</name>
    <name type="synonym">South American tobacco</name>
    <dbReference type="NCBI Taxonomy" id="4096"/>
    <lineage>
        <taxon>Eukaryota</taxon>
        <taxon>Viridiplantae</taxon>
        <taxon>Streptophyta</taxon>
        <taxon>Embryophyta</taxon>
        <taxon>Tracheophyta</taxon>
        <taxon>Spermatophyta</taxon>
        <taxon>Magnoliopsida</taxon>
        <taxon>eudicotyledons</taxon>
        <taxon>Gunneridae</taxon>
        <taxon>Pentapetalae</taxon>
        <taxon>asterids</taxon>
        <taxon>lamiids</taxon>
        <taxon>Solanales</taxon>
        <taxon>Solanaceae</taxon>
        <taxon>Nicotianoideae</taxon>
        <taxon>Nicotianeae</taxon>
        <taxon>Nicotiana</taxon>
    </lineage>
</organism>
<dbReference type="Proteomes" id="UP000189701">
    <property type="component" value="Unplaced"/>
</dbReference>
<dbReference type="Pfam" id="PF13966">
    <property type="entry name" value="zf-RVT"/>
    <property type="match status" value="1"/>
</dbReference>
<evidence type="ECO:0000313" key="3">
    <source>
        <dbReference type="Proteomes" id="UP000189701"/>
    </source>
</evidence>
<reference evidence="3" key="1">
    <citation type="journal article" date="2013" name="Genome Biol.">
        <title>Reference genomes and transcriptomes of Nicotiana sylvestris and Nicotiana tomentosiformis.</title>
        <authorList>
            <person name="Sierro N."/>
            <person name="Battey J.N."/>
            <person name="Ouadi S."/>
            <person name="Bovet L."/>
            <person name="Goepfert S."/>
            <person name="Bakaher N."/>
            <person name="Peitsch M.C."/>
            <person name="Ivanov N.V."/>
        </authorList>
    </citation>
    <scope>NUCLEOTIDE SEQUENCE [LARGE SCALE GENOMIC DNA]</scope>
</reference>
<dbReference type="eggNOG" id="KOG1075">
    <property type="taxonomic scope" value="Eukaryota"/>
</dbReference>
<dbReference type="InterPro" id="IPR026960">
    <property type="entry name" value="RVT-Znf"/>
</dbReference>
<protein>
    <submittedName>
        <fullName evidence="4">Uncharacterized protein LOC104240481</fullName>
    </submittedName>
</protein>
<dbReference type="PROSITE" id="PS50878">
    <property type="entry name" value="RT_POL"/>
    <property type="match status" value="1"/>
</dbReference>
<reference evidence="4" key="2">
    <citation type="submission" date="2025-08" db="UniProtKB">
        <authorList>
            <consortium name="RefSeq"/>
        </authorList>
    </citation>
    <scope>IDENTIFICATION</scope>
    <source>
        <tissue evidence="4">Leaf</tissue>
    </source>
</reference>
<feature type="transmembrane region" description="Helical" evidence="1">
    <location>
        <begin position="25"/>
        <end position="42"/>
    </location>
</feature>
<dbReference type="PANTHER" id="PTHR33116:SF66">
    <property type="entry name" value="REVERSE TRANSCRIPTASE ZINC-BINDING DOMAIN-CONTAINING PROTEIN"/>
    <property type="match status" value="1"/>
</dbReference>
<dbReference type="InterPro" id="IPR000477">
    <property type="entry name" value="RT_dom"/>
</dbReference>
<dbReference type="Pfam" id="PF00078">
    <property type="entry name" value="RVT_1"/>
    <property type="match status" value="1"/>
</dbReference>
<evidence type="ECO:0000256" key="1">
    <source>
        <dbReference type="SAM" id="Phobius"/>
    </source>
</evidence>
<dbReference type="AlphaFoldDB" id="A0A1U7Y303"/>
<dbReference type="SUPFAM" id="SSF56672">
    <property type="entry name" value="DNA/RNA polymerases"/>
    <property type="match status" value="1"/>
</dbReference>
<gene>
    <name evidence="4" type="primary">LOC104240481</name>
</gene>
<accession>A0A1U7Y303</accession>